<dbReference type="RefSeq" id="WP_129427529.1">
    <property type="nucleotide sequence ID" value="NZ_SDWV01000014.1"/>
</dbReference>
<comment type="caution">
    <text evidence="1">The sequence shown here is derived from an EMBL/GenBank/DDBJ whole genome shotgun (WGS) entry which is preliminary data.</text>
</comment>
<dbReference type="EMBL" id="SDWV01000014">
    <property type="protein sequence ID" value="RYC07436.1"/>
    <property type="molecule type" value="Genomic_DNA"/>
</dbReference>
<organism evidence="1 2">
    <name type="scientific">Nocardioides zhouii</name>
    <dbReference type="NCBI Taxonomy" id="1168729"/>
    <lineage>
        <taxon>Bacteria</taxon>
        <taxon>Bacillati</taxon>
        <taxon>Actinomycetota</taxon>
        <taxon>Actinomycetes</taxon>
        <taxon>Propionibacteriales</taxon>
        <taxon>Nocardioidaceae</taxon>
        <taxon>Nocardioides</taxon>
    </lineage>
</organism>
<name>A0A4Q2SNT8_9ACTN</name>
<protein>
    <submittedName>
        <fullName evidence="1">Uncharacterized protein</fullName>
    </submittedName>
</protein>
<evidence type="ECO:0000313" key="2">
    <source>
        <dbReference type="Proteomes" id="UP000291101"/>
    </source>
</evidence>
<dbReference type="OrthoDB" id="3786233at2"/>
<proteinExistence type="predicted"/>
<dbReference type="Proteomes" id="UP000291101">
    <property type="component" value="Unassembled WGS sequence"/>
</dbReference>
<keyword evidence="2" id="KW-1185">Reference proteome</keyword>
<accession>A0A4Q2SNT8</accession>
<sequence>MTEGGKRALMQVEPTRLVELAASSESILTAMAQDWQAAVDDLAEACTALGDATGMLNVSASYADSLADAGEVVTGLVQALGLGVAGLVDAAQDAVRADDNVAGELARTAHQMAEGGFGRLPGRGGR</sequence>
<evidence type="ECO:0000313" key="1">
    <source>
        <dbReference type="EMBL" id="RYC07436.1"/>
    </source>
</evidence>
<gene>
    <name evidence="1" type="ORF">EUA94_14150</name>
</gene>
<dbReference type="AlphaFoldDB" id="A0A4Q2SNT8"/>
<reference evidence="1 2" key="1">
    <citation type="submission" date="2019-01" db="EMBL/GenBank/DDBJ databases">
        <title>Novel species of Nocardioides.</title>
        <authorList>
            <person name="Liu Q."/>
            <person name="X Y.-H."/>
        </authorList>
    </citation>
    <scope>NUCLEOTIDE SEQUENCE [LARGE SCALE GENOMIC DNA]</scope>
    <source>
        <strain evidence="1 2">HLT2-9</strain>
    </source>
</reference>